<dbReference type="PANTHER" id="PTHR35396">
    <property type="entry name" value="SMALL SECRETED PROTEIN"/>
    <property type="match status" value="1"/>
</dbReference>
<evidence type="ECO:0008006" key="4">
    <source>
        <dbReference type="Google" id="ProtNLM"/>
    </source>
</evidence>
<proteinExistence type="predicted"/>
<organism evidence="2 3">
    <name type="scientific">Peronospora destructor</name>
    <dbReference type="NCBI Taxonomy" id="86335"/>
    <lineage>
        <taxon>Eukaryota</taxon>
        <taxon>Sar</taxon>
        <taxon>Stramenopiles</taxon>
        <taxon>Oomycota</taxon>
        <taxon>Peronosporomycetes</taxon>
        <taxon>Peronosporales</taxon>
        <taxon>Peronosporaceae</taxon>
        <taxon>Peronospora</taxon>
    </lineage>
</organism>
<comment type="caution">
    <text evidence="2">The sequence shown here is derived from an EMBL/GenBank/DDBJ whole genome shotgun (WGS) entry which is preliminary data.</text>
</comment>
<reference evidence="2" key="1">
    <citation type="submission" date="2022-12" db="EMBL/GenBank/DDBJ databases">
        <authorList>
            <person name="Webb A."/>
        </authorList>
    </citation>
    <scope>NUCLEOTIDE SEQUENCE</scope>
    <source>
        <strain evidence="2">Pd1</strain>
    </source>
</reference>
<dbReference type="AlphaFoldDB" id="A0AAV0VDV1"/>
<evidence type="ECO:0000313" key="2">
    <source>
        <dbReference type="EMBL" id="CAI5746280.1"/>
    </source>
</evidence>
<evidence type="ECO:0000256" key="1">
    <source>
        <dbReference type="SAM" id="SignalP"/>
    </source>
</evidence>
<feature type="signal peptide" evidence="1">
    <location>
        <begin position="1"/>
        <end position="19"/>
    </location>
</feature>
<gene>
    <name evidence="2" type="ORF">PDE001_LOCUS11282</name>
</gene>
<protein>
    <recommendedName>
        <fullName evidence="4">Small secreted protein</fullName>
    </recommendedName>
</protein>
<dbReference type="PANTHER" id="PTHR35396:SF1">
    <property type="entry name" value="SMALL SECRETED PROTEIN"/>
    <property type="match status" value="1"/>
</dbReference>
<keyword evidence="3" id="KW-1185">Reference proteome</keyword>
<dbReference type="EMBL" id="CANTFM010002395">
    <property type="protein sequence ID" value="CAI5746280.1"/>
    <property type="molecule type" value="Genomic_DNA"/>
</dbReference>
<sequence>MRLTLVVAFLAASALVSVALDPAQSNTKGKCPGPSFKCVVEKINGPIQAAECSHNTRTHKKQTFAVFVTDHKYDGNKGYPYGSCSAYTCEAPTSDQMIENDDCWTFSGMITTNQCGCEDSADGRFTAGKTNCT</sequence>
<dbReference type="Proteomes" id="UP001162029">
    <property type="component" value="Unassembled WGS sequence"/>
</dbReference>
<evidence type="ECO:0000313" key="3">
    <source>
        <dbReference type="Proteomes" id="UP001162029"/>
    </source>
</evidence>
<name>A0AAV0VDV1_9STRA</name>
<keyword evidence="1" id="KW-0732">Signal</keyword>
<feature type="chain" id="PRO_5043404362" description="Small secreted protein" evidence="1">
    <location>
        <begin position="20"/>
        <end position="133"/>
    </location>
</feature>
<accession>A0AAV0VDV1</accession>